<dbReference type="Pfam" id="PF01395">
    <property type="entry name" value="PBP_GOBP"/>
    <property type="match status" value="1"/>
</dbReference>
<dbReference type="RefSeq" id="XP_044317053.1">
    <property type="nucleotide sequence ID" value="XM_044461118.1"/>
</dbReference>
<keyword evidence="3" id="KW-1185">Reference proteome</keyword>
<feature type="signal peptide" evidence="1">
    <location>
        <begin position="1"/>
        <end position="29"/>
    </location>
</feature>
<proteinExistence type="predicted"/>
<evidence type="ECO:0000256" key="1">
    <source>
        <dbReference type="SAM" id="SignalP"/>
    </source>
</evidence>
<evidence type="ECO:0008006" key="4">
    <source>
        <dbReference type="Google" id="ProtNLM"/>
    </source>
</evidence>
<keyword evidence="1" id="KW-0732">Signal</keyword>
<dbReference type="InterPro" id="IPR006170">
    <property type="entry name" value="PBP/GOBP"/>
</dbReference>
<name>A0ABM5JE04_DRORH</name>
<evidence type="ECO:0000313" key="2">
    <source>
        <dbReference type="EnsemblMetazoa" id="XP_044317053.1"/>
    </source>
</evidence>
<dbReference type="InterPro" id="IPR036728">
    <property type="entry name" value="PBP_GOBP_sf"/>
</dbReference>
<accession>A0ABM5JE04</accession>
<dbReference type="GeneID" id="108053106"/>
<reference evidence="3" key="1">
    <citation type="journal article" date="2021" name="Elife">
        <title>Highly contiguous assemblies of 101 drosophilid genomes.</title>
        <authorList>
            <person name="Kim B.Y."/>
            <person name="Wang J.R."/>
            <person name="Miller D.E."/>
            <person name="Barmina O."/>
            <person name="Delaney E."/>
            <person name="Thompson A."/>
            <person name="Comeault A.A."/>
            <person name="Peede D."/>
            <person name="D'Agostino E.R."/>
            <person name="Pelaez J."/>
            <person name="Aguilar J.M."/>
            <person name="Haji D."/>
            <person name="Matsunaga T."/>
            <person name="Armstrong E.E."/>
            <person name="Zych M."/>
            <person name="Ogawa Y."/>
            <person name="Stamenkovic-Radak M."/>
            <person name="Jelic M."/>
            <person name="Veselinovic M.S."/>
            <person name="Tanaskovic M."/>
            <person name="Eric P."/>
            <person name="Gao J.J."/>
            <person name="Katoh T.K."/>
            <person name="Toda M.J."/>
            <person name="Watabe H."/>
            <person name="Watada M."/>
            <person name="Davis J.S."/>
            <person name="Moyle L.C."/>
            <person name="Manoli G."/>
            <person name="Bertolini E."/>
            <person name="Kostal V."/>
            <person name="Hawley R.S."/>
            <person name="Takahashi A."/>
            <person name="Jones C.D."/>
            <person name="Price D.K."/>
            <person name="Whiteman N."/>
            <person name="Kopp A."/>
            <person name="Matute D.R."/>
            <person name="Petrov D.A."/>
        </authorList>
    </citation>
    <scope>NUCLEOTIDE SEQUENCE [LARGE SCALE GENOMIC DNA]</scope>
</reference>
<reference evidence="2" key="2">
    <citation type="submission" date="2025-05" db="UniProtKB">
        <authorList>
            <consortium name="EnsemblMetazoa"/>
        </authorList>
    </citation>
    <scope>IDENTIFICATION</scope>
</reference>
<sequence>MARRSQIWLLRWSFPLLLLVAVAPPAVPAIRSSQSLALLRARDQCSRGLTPAQRLHLDGMQFEDAPHVRHYIHCFWTRLQLWQDASGFQAQRIVQSFGGERRLNVEQALPAINGCNAKTRVRASGSGSGLGSGSQAVVDWCFRAFACVLATPVGEWYKRHMSDVINGNA</sequence>
<dbReference type="SUPFAM" id="SSF47565">
    <property type="entry name" value="Insect pheromone/odorant-binding proteins"/>
    <property type="match status" value="1"/>
</dbReference>
<protein>
    <recommendedName>
        <fullName evidence="4">Odorant-binding protein 8a</fullName>
    </recommendedName>
</protein>
<organism evidence="2 3">
    <name type="scientific">Drosophila rhopaloa</name>
    <name type="common">Fruit fly</name>
    <dbReference type="NCBI Taxonomy" id="1041015"/>
    <lineage>
        <taxon>Eukaryota</taxon>
        <taxon>Metazoa</taxon>
        <taxon>Ecdysozoa</taxon>
        <taxon>Arthropoda</taxon>
        <taxon>Hexapoda</taxon>
        <taxon>Insecta</taxon>
        <taxon>Pterygota</taxon>
        <taxon>Neoptera</taxon>
        <taxon>Endopterygota</taxon>
        <taxon>Diptera</taxon>
        <taxon>Brachycera</taxon>
        <taxon>Muscomorpha</taxon>
        <taxon>Ephydroidea</taxon>
        <taxon>Drosophilidae</taxon>
        <taxon>Drosophila</taxon>
        <taxon>Sophophora</taxon>
    </lineage>
</organism>
<dbReference type="Proteomes" id="UP001652680">
    <property type="component" value="Unassembled WGS sequence"/>
</dbReference>
<evidence type="ECO:0000313" key="3">
    <source>
        <dbReference type="Proteomes" id="UP001652680"/>
    </source>
</evidence>
<dbReference type="EnsemblMetazoa" id="XM_044461118.1">
    <property type="protein sequence ID" value="XP_044317053.1"/>
    <property type="gene ID" value="LOC108053106"/>
</dbReference>
<dbReference type="SMART" id="SM00708">
    <property type="entry name" value="PhBP"/>
    <property type="match status" value="1"/>
</dbReference>
<dbReference type="Gene3D" id="1.10.238.20">
    <property type="entry name" value="Pheromone/general odorant binding protein domain"/>
    <property type="match status" value="1"/>
</dbReference>
<dbReference type="CDD" id="cd23992">
    <property type="entry name" value="PBP_GOBP"/>
    <property type="match status" value="1"/>
</dbReference>
<feature type="chain" id="PRO_5045508130" description="Odorant-binding protein 8a" evidence="1">
    <location>
        <begin position="30"/>
        <end position="169"/>
    </location>
</feature>